<dbReference type="Proteomes" id="UP000182660">
    <property type="component" value="Unassembled WGS sequence"/>
</dbReference>
<dbReference type="GO" id="GO:0006780">
    <property type="term" value="P:uroporphyrinogen III biosynthetic process"/>
    <property type="evidence" value="ECO:0007669"/>
    <property type="project" value="UniProtKB-UniRule"/>
</dbReference>
<dbReference type="GO" id="GO:0006782">
    <property type="term" value="P:protoporphyrinogen IX biosynthetic process"/>
    <property type="evidence" value="ECO:0007669"/>
    <property type="project" value="UniProtKB-UniRule"/>
</dbReference>
<evidence type="ECO:0000313" key="13">
    <source>
        <dbReference type="Proteomes" id="UP000182660"/>
    </source>
</evidence>
<sequence length="255" mass="28231">MKIRALITRPRVKGEQLARQIEAANGAALCCPFIDISAGQQFNKVSSLLEKLQPGDYIIAISDNAINYANRSLIQENKTWPQHINYIAVGPTTALRWQKYGINHAKIPQTHDSEGVLKLLINTAVEHKNIVILRGNGGRETMAEDLIQRSANVTYCEVYQRSSPDYEPELLINKWQQFAINSVIITSGEILGNLIKTIPYTALPWVLNLHFIVPSQRIAALAHGLGIEHVTIASGASNNSLFNAVKQLDMQIGIS</sequence>
<evidence type="ECO:0000256" key="5">
    <source>
        <dbReference type="ARBA" id="ARBA00023244"/>
    </source>
</evidence>
<dbReference type="EMBL" id="FPLD01000073">
    <property type="protein sequence ID" value="SGZ04897.1"/>
    <property type="molecule type" value="Genomic_DNA"/>
</dbReference>
<dbReference type="InterPro" id="IPR039793">
    <property type="entry name" value="UROS/Hem4"/>
</dbReference>
<keyword evidence="4 9" id="KW-0456">Lyase</keyword>
<dbReference type="SUPFAM" id="SSF69618">
    <property type="entry name" value="HemD-like"/>
    <property type="match status" value="1"/>
</dbReference>
<dbReference type="CDD" id="cd06578">
    <property type="entry name" value="HemD"/>
    <property type="match status" value="1"/>
</dbReference>
<feature type="domain" description="Tetrapyrrole biosynthesis uroporphyrinogen III synthase" evidence="10">
    <location>
        <begin position="16"/>
        <end position="242"/>
    </location>
</feature>
<dbReference type="GO" id="GO:0004852">
    <property type="term" value="F:uroporphyrinogen-III synthase activity"/>
    <property type="evidence" value="ECO:0007669"/>
    <property type="project" value="UniProtKB-UniRule"/>
</dbReference>
<evidence type="ECO:0000313" key="12">
    <source>
        <dbReference type="EMBL" id="SGZ04897.1"/>
    </source>
</evidence>
<dbReference type="PANTHER" id="PTHR38042">
    <property type="entry name" value="UROPORPHYRINOGEN-III SYNTHASE, CHLOROPLASTIC"/>
    <property type="match status" value="1"/>
</dbReference>
<keyword evidence="13" id="KW-1185">Reference proteome</keyword>
<dbReference type="AlphaFoldDB" id="A0A090I8C6"/>
<evidence type="ECO:0000256" key="1">
    <source>
        <dbReference type="ARBA" id="ARBA00004772"/>
    </source>
</evidence>
<comment type="function">
    <text evidence="6 9">Catalyzes cyclization of the linear tetrapyrrole, hydroxymethylbilane, to the macrocyclic uroporphyrinogen III.</text>
</comment>
<reference evidence="11 13" key="2">
    <citation type="submission" date="2016-11" db="EMBL/GenBank/DDBJ databases">
        <authorList>
            <person name="Klemetsen T."/>
        </authorList>
    </citation>
    <scope>NUCLEOTIDE SEQUENCE [LARGE SCALE GENOMIC DNA]</scope>
    <source>
        <strain evidence="11">MT 2528</strain>
    </source>
</reference>
<evidence type="ECO:0000313" key="11">
    <source>
        <dbReference type="EMBL" id="SGY93707.1"/>
    </source>
</evidence>
<dbReference type="InterPro" id="IPR003754">
    <property type="entry name" value="4pyrrol_synth_uPrphyn_synth"/>
</dbReference>
<dbReference type="UniPathway" id="UPA00251">
    <property type="reaction ID" value="UER00320"/>
</dbReference>
<evidence type="ECO:0000256" key="2">
    <source>
        <dbReference type="ARBA" id="ARBA00008133"/>
    </source>
</evidence>
<dbReference type="KEGG" id="mvs:MVIS_0043"/>
<comment type="catalytic activity">
    <reaction evidence="8 9">
        <text>hydroxymethylbilane = uroporphyrinogen III + H2O</text>
        <dbReference type="Rhea" id="RHEA:18965"/>
        <dbReference type="ChEBI" id="CHEBI:15377"/>
        <dbReference type="ChEBI" id="CHEBI:57308"/>
        <dbReference type="ChEBI" id="CHEBI:57845"/>
        <dbReference type="EC" id="4.2.1.75"/>
    </reaction>
</comment>
<evidence type="ECO:0000256" key="6">
    <source>
        <dbReference type="ARBA" id="ARBA00037589"/>
    </source>
</evidence>
<dbReference type="HOGENOM" id="CLU_011276_9_4_6"/>
<dbReference type="EMBL" id="FPLJ01000059">
    <property type="protein sequence ID" value="SGY93707.1"/>
    <property type="molecule type" value="Genomic_DNA"/>
</dbReference>
<evidence type="ECO:0000256" key="9">
    <source>
        <dbReference type="RuleBase" id="RU366031"/>
    </source>
</evidence>
<name>A0A090I8C6_9GAMM</name>
<evidence type="ECO:0000256" key="4">
    <source>
        <dbReference type="ARBA" id="ARBA00023239"/>
    </source>
</evidence>
<comment type="similarity">
    <text evidence="2 9">Belongs to the uroporphyrinogen-III synthase family.</text>
</comment>
<dbReference type="Pfam" id="PF02602">
    <property type="entry name" value="HEM4"/>
    <property type="match status" value="1"/>
</dbReference>
<dbReference type="Proteomes" id="UP000183794">
    <property type="component" value="Unassembled WGS sequence"/>
</dbReference>
<comment type="pathway">
    <text evidence="1 9">Porphyrin-containing compound metabolism; protoporphyrin-IX biosynthesis; coproporphyrinogen-III from 5-aminolevulinate: step 3/4.</text>
</comment>
<evidence type="ECO:0000256" key="8">
    <source>
        <dbReference type="ARBA" id="ARBA00048617"/>
    </source>
</evidence>
<dbReference type="GeneID" id="61296457"/>
<reference evidence="12 14" key="1">
    <citation type="submission" date="2016-11" db="EMBL/GenBank/DDBJ databases">
        <authorList>
            <person name="Jaros S."/>
            <person name="Januszkiewicz K."/>
            <person name="Wedrychowicz H."/>
        </authorList>
    </citation>
    <scope>NUCLEOTIDE SEQUENCE [LARGE SCALE GENOMIC DNA]</scope>
    <source>
        <strain evidence="12">NVI 5450</strain>
    </source>
</reference>
<keyword evidence="5 9" id="KW-0627">Porphyrin biosynthesis</keyword>
<dbReference type="PATRIC" id="fig|80854.5.peg.43"/>
<evidence type="ECO:0000259" key="10">
    <source>
        <dbReference type="Pfam" id="PF02602"/>
    </source>
</evidence>
<dbReference type="EC" id="4.2.1.75" evidence="3 9"/>
<dbReference type="InterPro" id="IPR036108">
    <property type="entry name" value="4pyrrol_syn_uPrphyn_synt_sf"/>
</dbReference>
<proteinExistence type="inferred from homology"/>
<dbReference type="OrthoDB" id="9787650at2"/>
<dbReference type="PANTHER" id="PTHR38042:SF1">
    <property type="entry name" value="UROPORPHYRINOGEN-III SYNTHASE, CHLOROPLASTIC"/>
    <property type="match status" value="1"/>
</dbReference>
<dbReference type="RefSeq" id="WP_045108545.1">
    <property type="nucleotide sequence ID" value="NZ_CAWQZC010000103.1"/>
</dbReference>
<evidence type="ECO:0000313" key="14">
    <source>
        <dbReference type="Proteomes" id="UP000183794"/>
    </source>
</evidence>
<organism evidence="12 14">
    <name type="scientific">Moritella viscosa</name>
    <dbReference type="NCBI Taxonomy" id="80854"/>
    <lineage>
        <taxon>Bacteria</taxon>
        <taxon>Pseudomonadati</taxon>
        <taxon>Pseudomonadota</taxon>
        <taxon>Gammaproteobacteria</taxon>
        <taxon>Alteromonadales</taxon>
        <taxon>Moritellaceae</taxon>
        <taxon>Moritella</taxon>
    </lineage>
</organism>
<evidence type="ECO:0000256" key="7">
    <source>
        <dbReference type="ARBA" id="ARBA00040167"/>
    </source>
</evidence>
<dbReference type="Gene3D" id="3.40.50.10090">
    <property type="match status" value="2"/>
</dbReference>
<gene>
    <name evidence="11" type="ORF">MT2528_2623</name>
    <name evidence="12" type="ORF">NVI5450_2837</name>
</gene>
<dbReference type="STRING" id="80854.MVIS_0043"/>
<protein>
    <recommendedName>
        <fullName evidence="7 9">Uroporphyrinogen-III synthase</fullName>
        <ecNumber evidence="3 9">4.2.1.75</ecNumber>
    </recommendedName>
</protein>
<accession>A0A090I8C6</accession>
<evidence type="ECO:0000256" key="3">
    <source>
        <dbReference type="ARBA" id="ARBA00013109"/>
    </source>
</evidence>